<dbReference type="Pfam" id="PF11185">
    <property type="entry name" value="DUF2971"/>
    <property type="match status" value="1"/>
</dbReference>
<reference evidence="1 2" key="1">
    <citation type="submission" date="2012-04" db="EMBL/GenBank/DDBJ databases">
        <authorList>
            <person name="Harkins D.M."/>
            <person name="Madupu R."/>
            <person name="Durkin A.S."/>
            <person name="Torralba M."/>
            <person name="Methe B."/>
            <person name="Sutton G.G."/>
            <person name="Nelson K.E."/>
        </authorList>
    </citation>
    <scope>NUCLEOTIDE SEQUENCE [LARGE SCALE GENOMIC DNA]</scope>
    <source>
        <strain evidence="1 2">F0449</strain>
    </source>
</reference>
<dbReference type="InterPro" id="IPR021352">
    <property type="entry name" value="DUF2971"/>
</dbReference>
<proteinExistence type="predicted"/>
<dbReference type="AlphaFoldDB" id="I2NQX7"/>
<evidence type="ECO:0000313" key="1">
    <source>
        <dbReference type="EMBL" id="EIG28238.1"/>
    </source>
</evidence>
<dbReference type="Proteomes" id="UP000003357">
    <property type="component" value="Unassembled WGS sequence"/>
</dbReference>
<accession>I2NQX7</accession>
<evidence type="ECO:0000313" key="2">
    <source>
        <dbReference type="Proteomes" id="UP000003357"/>
    </source>
</evidence>
<gene>
    <name evidence="1" type="ORF">HMPREF9971_0192</name>
</gene>
<dbReference type="PATRIC" id="fig|1095733.3.peg.520"/>
<protein>
    <submittedName>
        <fullName evidence="1">PF11185 family protein</fullName>
    </submittedName>
</protein>
<dbReference type="RefSeq" id="WP_003015365.1">
    <property type="nucleotide sequence ID" value="NZ_AJMV01000039.1"/>
</dbReference>
<name>I2NQX7_STRPA</name>
<dbReference type="EMBL" id="AJMV01000039">
    <property type="protein sequence ID" value="EIG28238.1"/>
    <property type="molecule type" value="Genomic_DNA"/>
</dbReference>
<sequence length="555" mass="65814">MAVRIYFAEKDTTQENFVYDWKPGLTFCFFFKEEMKQMKTFSLYAYNKNHDNLRILELGLIYLFFKRDTDYNYLLPDKYQNYEDFNKETRVYSIGGNTTYYKFLKRSGRGYENFLNRLGDITFSKVNLDKFEEVYKSEGFSLNKIDIISEFLLELSFLIFNYDSEANYITLSESKILYKNNQFAKDYTELYNEFFDKIKSTNLANDFLDFIQKHIYEGNGEYANFRDIIRKIKKKYTKESTKKKLLKLDEPVNQAYEKIESIKNFLKVNKSFLLENKIYLGHYTSISTLRILLENQKNNLTSQKMRTDDSINNEDLTSQNRVGYLRLTNSRLMNDPLEGKVLTNFLDSSYNQKDFLPSHIYMMSLTPNVDILPMWQQYGDNGEGAFIRLKNTFLEKIVSDSQADIYRVCYLSTDGEVHVSHMSNQDEKSLKIMLEDLKKICENLKKIRKDKYPEIISSIQQDISFLFKTVDYSYEEEYRIVLSDPDNLKFEIKCETNKDYPFPFLYVYLSDIDYDSSKYSAVIIGPKAVEIDFIGPYINYLDPEIDISLSKIPYR</sequence>
<comment type="caution">
    <text evidence="1">The sequence shown here is derived from an EMBL/GenBank/DDBJ whole genome shotgun (WGS) entry which is preliminary data.</text>
</comment>
<organism evidence="1 2">
    <name type="scientific">Streptococcus parasanguinis F0449</name>
    <dbReference type="NCBI Taxonomy" id="1095733"/>
    <lineage>
        <taxon>Bacteria</taxon>
        <taxon>Bacillati</taxon>
        <taxon>Bacillota</taxon>
        <taxon>Bacilli</taxon>
        <taxon>Lactobacillales</taxon>
        <taxon>Streptococcaceae</taxon>
        <taxon>Streptococcus</taxon>
    </lineage>
</organism>